<reference evidence="3" key="1">
    <citation type="submission" date="2016-10" db="EMBL/GenBank/DDBJ databases">
        <authorList>
            <person name="Varghese N."/>
        </authorList>
    </citation>
    <scope>NUCLEOTIDE SEQUENCE [LARGE SCALE GENOMIC DNA]</scope>
    <source>
        <strain evidence="3">CGMCC 1.12284</strain>
    </source>
</reference>
<name>A0A1I0NJH0_9EURY</name>
<dbReference type="Proteomes" id="UP000183275">
    <property type="component" value="Unassembled WGS sequence"/>
</dbReference>
<dbReference type="eggNOG" id="arCOG02155">
    <property type="taxonomic scope" value="Archaea"/>
</dbReference>
<dbReference type="SUPFAM" id="SSF50346">
    <property type="entry name" value="PRC-barrel domain"/>
    <property type="match status" value="1"/>
</dbReference>
<dbReference type="EMBL" id="FOIS01000002">
    <property type="protein sequence ID" value="SEW01361.1"/>
    <property type="molecule type" value="Genomic_DNA"/>
</dbReference>
<evidence type="ECO:0000313" key="3">
    <source>
        <dbReference type="Proteomes" id="UP000183275"/>
    </source>
</evidence>
<dbReference type="InterPro" id="IPR027275">
    <property type="entry name" value="PRC-brl_dom"/>
</dbReference>
<dbReference type="PANTHER" id="PTHR38137">
    <property type="entry name" value="PRC-BARREL DOMAIN PROTEIN"/>
    <property type="match status" value="1"/>
</dbReference>
<dbReference type="Pfam" id="PF05239">
    <property type="entry name" value="PRC"/>
    <property type="match status" value="1"/>
</dbReference>
<protein>
    <submittedName>
        <fullName evidence="2">Sporulation protein YlmC, PRC-barrel domain family</fullName>
    </submittedName>
</protein>
<dbReference type="AlphaFoldDB" id="A0A1I0NJH0"/>
<evidence type="ECO:0000259" key="1">
    <source>
        <dbReference type="Pfam" id="PF05239"/>
    </source>
</evidence>
<proteinExistence type="predicted"/>
<gene>
    <name evidence="2" type="ORF">SAMN05216285_1784</name>
</gene>
<dbReference type="PANTHER" id="PTHR38137:SF2">
    <property type="entry name" value="PRC-BARREL DOMAIN-CONTAINING PROTEIN"/>
    <property type="match status" value="1"/>
</dbReference>
<dbReference type="Gene3D" id="2.30.30.240">
    <property type="entry name" value="PRC-barrel domain"/>
    <property type="match status" value="1"/>
</dbReference>
<organism evidence="2 3">
    <name type="scientific">Natrinema salifodinae</name>
    <dbReference type="NCBI Taxonomy" id="1202768"/>
    <lineage>
        <taxon>Archaea</taxon>
        <taxon>Methanobacteriati</taxon>
        <taxon>Methanobacteriota</taxon>
        <taxon>Stenosarchaea group</taxon>
        <taxon>Halobacteria</taxon>
        <taxon>Halobacteriales</taxon>
        <taxon>Natrialbaceae</taxon>
        <taxon>Natrinema</taxon>
    </lineage>
</organism>
<evidence type="ECO:0000313" key="2">
    <source>
        <dbReference type="EMBL" id="SEW01361.1"/>
    </source>
</evidence>
<dbReference type="InterPro" id="IPR011033">
    <property type="entry name" value="PRC_barrel-like_sf"/>
</dbReference>
<keyword evidence="3" id="KW-1185">Reference proteome</keyword>
<feature type="domain" description="PRC-barrel" evidence="1">
    <location>
        <begin position="9"/>
        <end position="85"/>
    </location>
</feature>
<accession>A0A1I0NJH0</accession>
<sequence length="86" mass="9410">MARDMSELLTQSLVGKSIVGTDGTVFGTLYNITMDVESGALQSLVVDPGSRFSTSSSVRTDDDGRLRIPVNRVTTVNDQIIVRYRE</sequence>